<accession>A0A8T3AIL5</accession>
<feature type="region of interest" description="Disordered" evidence="1">
    <location>
        <begin position="65"/>
        <end position="88"/>
    </location>
</feature>
<name>A0A8T3AIL5_DENNO</name>
<proteinExistence type="predicted"/>
<evidence type="ECO:0000256" key="1">
    <source>
        <dbReference type="SAM" id="MobiDB-lite"/>
    </source>
</evidence>
<evidence type="ECO:0000313" key="4">
    <source>
        <dbReference type="Proteomes" id="UP000829196"/>
    </source>
</evidence>
<feature type="transmembrane region" description="Helical" evidence="2">
    <location>
        <begin position="12"/>
        <end position="39"/>
    </location>
</feature>
<gene>
    <name evidence="3" type="ORF">KFK09_022426</name>
</gene>
<feature type="compositionally biased region" description="Polar residues" evidence="1">
    <location>
        <begin position="69"/>
        <end position="84"/>
    </location>
</feature>
<keyword evidence="2" id="KW-0472">Membrane</keyword>
<dbReference type="EMBL" id="JAGYWB010000016">
    <property type="protein sequence ID" value="KAI0496119.1"/>
    <property type="molecule type" value="Genomic_DNA"/>
</dbReference>
<evidence type="ECO:0000256" key="2">
    <source>
        <dbReference type="SAM" id="Phobius"/>
    </source>
</evidence>
<reference evidence="3" key="1">
    <citation type="journal article" date="2022" name="Front. Genet.">
        <title>Chromosome-Scale Assembly of the Dendrobium nobile Genome Provides Insights Into the Molecular Mechanism of the Biosynthesis of the Medicinal Active Ingredient of Dendrobium.</title>
        <authorList>
            <person name="Xu Q."/>
            <person name="Niu S.-C."/>
            <person name="Li K.-L."/>
            <person name="Zheng P.-J."/>
            <person name="Zhang X.-J."/>
            <person name="Jia Y."/>
            <person name="Liu Y."/>
            <person name="Niu Y.-X."/>
            <person name="Yu L.-H."/>
            <person name="Chen D.-F."/>
            <person name="Zhang G.-Q."/>
        </authorList>
    </citation>
    <scope>NUCLEOTIDE SEQUENCE</scope>
    <source>
        <tissue evidence="3">Leaf</tissue>
    </source>
</reference>
<evidence type="ECO:0000313" key="3">
    <source>
        <dbReference type="EMBL" id="KAI0496119.1"/>
    </source>
</evidence>
<dbReference type="AlphaFoldDB" id="A0A8T3AIL5"/>
<keyword evidence="2" id="KW-0812">Transmembrane</keyword>
<sequence length="112" mass="12562">MFLREKKSSVEIIMAGISARCALINLALYALGTAFIAIANERREKVIRFHLSLLWPSRPAFHLSRKRQTQTQITQSPVERSSVSAPPPVRLCRPVTELPAAISRSRTVRTPP</sequence>
<comment type="caution">
    <text evidence="3">The sequence shown here is derived from an EMBL/GenBank/DDBJ whole genome shotgun (WGS) entry which is preliminary data.</text>
</comment>
<dbReference type="Proteomes" id="UP000829196">
    <property type="component" value="Unassembled WGS sequence"/>
</dbReference>
<keyword evidence="2" id="KW-1133">Transmembrane helix</keyword>
<protein>
    <submittedName>
        <fullName evidence="3">Uncharacterized protein</fullName>
    </submittedName>
</protein>
<keyword evidence="4" id="KW-1185">Reference proteome</keyword>
<organism evidence="3 4">
    <name type="scientific">Dendrobium nobile</name>
    <name type="common">Orchid</name>
    <dbReference type="NCBI Taxonomy" id="94219"/>
    <lineage>
        <taxon>Eukaryota</taxon>
        <taxon>Viridiplantae</taxon>
        <taxon>Streptophyta</taxon>
        <taxon>Embryophyta</taxon>
        <taxon>Tracheophyta</taxon>
        <taxon>Spermatophyta</taxon>
        <taxon>Magnoliopsida</taxon>
        <taxon>Liliopsida</taxon>
        <taxon>Asparagales</taxon>
        <taxon>Orchidaceae</taxon>
        <taxon>Epidendroideae</taxon>
        <taxon>Malaxideae</taxon>
        <taxon>Dendrobiinae</taxon>
        <taxon>Dendrobium</taxon>
    </lineage>
</organism>